<gene>
    <name evidence="2" type="ORF">FISHEDRAFT_70242</name>
</gene>
<protein>
    <recommendedName>
        <fullName evidence="4">DUF5745 domain-containing protein</fullName>
    </recommendedName>
</protein>
<dbReference type="EMBL" id="KN881646">
    <property type="protein sequence ID" value="KIY52007.1"/>
    <property type="molecule type" value="Genomic_DNA"/>
</dbReference>
<feature type="region of interest" description="Disordered" evidence="1">
    <location>
        <begin position="182"/>
        <end position="221"/>
    </location>
</feature>
<evidence type="ECO:0000256" key="1">
    <source>
        <dbReference type="SAM" id="MobiDB-lite"/>
    </source>
</evidence>
<reference evidence="2 3" key="1">
    <citation type="journal article" date="2015" name="Fungal Genet. Biol.">
        <title>Evolution of novel wood decay mechanisms in Agaricales revealed by the genome sequences of Fistulina hepatica and Cylindrobasidium torrendii.</title>
        <authorList>
            <person name="Floudas D."/>
            <person name="Held B.W."/>
            <person name="Riley R."/>
            <person name="Nagy L.G."/>
            <person name="Koehler G."/>
            <person name="Ransdell A.S."/>
            <person name="Younus H."/>
            <person name="Chow J."/>
            <person name="Chiniquy J."/>
            <person name="Lipzen A."/>
            <person name="Tritt A."/>
            <person name="Sun H."/>
            <person name="Haridas S."/>
            <person name="LaButti K."/>
            <person name="Ohm R.A."/>
            <person name="Kues U."/>
            <person name="Blanchette R.A."/>
            <person name="Grigoriev I.V."/>
            <person name="Minto R.E."/>
            <person name="Hibbett D.S."/>
        </authorList>
    </citation>
    <scope>NUCLEOTIDE SEQUENCE [LARGE SCALE GENOMIC DNA]</scope>
    <source>
        <strain evidence="2 3">ATCC 64428</strain>
    </source>
</reference>
<evidence type="ECO:0008006" key="4">
    <source>
        <dbReference type="Google" id="ProtNLM"/>
    </source>
</evidence>
<name>A0A0D7AK85_9AGAR</name>
<dbReference type="Proteomes" id="UP000054144">
    <property type="component" value="Unassembled WGS sequence"/>
</dbReference>
<feature type="compositionally biased region" description="Low complexity" evidence="1">
    <location>
        <begin position="477"/>
        <end position="490"/>
    </location>
</feature>
<dbReference type="OrthoDB" id="2596754at2759"/>
<proteinExistence type="predicted"/>
<evidence type="ECO:0000313" key="2">
    <source>
        <dbReference type="EMBL" id="KIY52007.1"/>
    </source>
</evidence>
<feature type="region of interest" description="Disordered" evidence="1">
    <location>
        <begin position="440"/>
        <end position="521"/>
    </location>
</feature>
<sequence length="521" mass="55889">MVPAASTAQSASLVRRMNALLEQIHIPLSIISPTELTPSLLFATLESVLRMRIPIPASTRKDLFSPQGSQKTKFQCMKLFLGVLETDVLKMDVGLDGVDPFRLVRGELDECVYIGELLCWVGETIDLLVASHGDEDRVELAGEIQYLAEQSAFLADLSASLVDPSGCLADNAQAFANESASFSSTSPSHPFSANTTATTNTTMTTRSSKLAGSTASTQPTSTSTARLEWDTFFSNSDLEFGRRDAPTLRCIHEVPSPSIVLSPCIRPHELDDEGADTTPTIDSSGASSEFSYCTCTGSIHLSPSRHHAASVPVRHTGVISPVDEDAELRSFDDSRASLRLDASRSSCDKSCVASASARPADVDRRMGTGFAADPSEIFPTSESSQARTLTLMTERARLKQALVDVLADPAEACPSSCPLPSVTTYSSGHVAQVGRARRRASMSHEAVSNMDSQRNLGAPLAEPSPPVLSPLQGVGDLRPTLLSELPTTPTNGPRDQQRLNRDAGRRRSTTLNYGSYESSRP</sequence>
<dbReference type="AlphaFoldDB" id="A0A0D7AK85"/>
<feature type="compositionally biased region" description="Polar residues" evidence="1">
    <location>
        <begin position="509"/>
        <end position="521"/>
    </location>
</feature>
<evidence type="ECO:0000313" key="3">
    <source>
        <dbReference type="Proteomes" id="UP000054144"/>
    </source>
</evidence>
<feature type="compositionally biased region" description="Basic and acidic residues" evidence="1">
    <location>
        <begin position="495"/>
        <end position="505"/>
    </location>
</feature>
<organism evidence="2 3">
    <name type="scientific">Fistulina hepatica ATCC 64428</name>
    <dbReference type="NCBI Taxonomy" id="1128425"/>
    <lineage>
        <taxon>Eukaryota</taxon>
        <taxon>Fungi</taxon>
        <taxon>Dikarya</taxon>
        <taxon>Basidiomycota</taxon>
        <taxon>Agaricomycotina</taxon>
        <taxon>Agaricomycetes</taxon>
        <taxon>Agaricomycetidae</taxon>
        <taxon>Agaricales</taxon>
        <taxon>Fistulinaceae</taxon>
        <taxon>Fistulina</taxon>
    </lineage>
</organism>
<accession>A0A0D7AK85</accession>
<keyword evidence="3" id="KW-1185">Reference proteome</keyword>